<dbReference type="PATRIC" id="fig|1398.26.peg.49"/>
<name>A0A150KCD9_HEYCO</name>
<protein>
    <submittedName>
        <fullName evidence="1">Uncharacterized protein</fullName>
    </submittedName>
</protein>
<dbReference type="Proteomes" id="UP000075288">
    <property type="component" value="Unassembled WGS sequence"/>
</dbReference>
<reference evidence="1 2" key="1">
    <citation type="submission" date="2016-01" db="EMBL/GenBank/DDBJ databases">
        <title>Genome Sequences of Twelve Sporeforming Bacillus Species Isolated from Foods.</title>
        <authorList>
            <person name="Berendsen E.M."/>
            <person name="Wells-Bennik M.H."/>
            <person name="Krawcyk A.O."/>
            <person name="De Jong A."/>
            <person name="Holsappel S."/>
            <person name="Eijlander R.T."/>
            <person name="Kuipers O.P."/>
        </authorList>
    </citation>
    <scope>NUCLEOTIDE SEQUENCE [LARGE SCALE GENOMIC DNA]</scope>
    <source>
        <strain evidence="1 2">B4098</strain>
    </source>
</reference>
<accession>A0A150KCD9</accession>
<sequence>MDVFVKICAGIFKRPEICDAFLYKKAPVSIKHVMAILARTRMLPLRASFRPC</sequence>
<evidence type="ECO:0000313" key="1">
    <source>
        <dbReference type="EMBL" id="KYC67299.1"/>
    </source>
</evidence>
<gene>
    <name evidence="1" type="ORF">B4098_1251</name>
</gene>
<evidence type="ECO:0000313" key="2">
    <source>
        <dbReference type="Proteomes" id="UP000075288"/>
    </source>
</evidence>
<organism evidence="1 2">
    <name type="scientific">Heyndrickxia coagulans</name>
    <name type="common">Weizmannia coagulans</name>
    <dbReference type="NCBI Taxonomy" id="1398"/>
    <lineage>
        <taxon>Bacteria</taxon>
        <taxon>Bacillati</taxon>
        <taxon>Bacillota</taxon>
        <taxon>Bacilli</taxon>
        <taxon>Bacillales</taxon>
        <taxon>Bacillaceae</taxon>
        <taxon>Heyndrickxia</taxon>
    </lineage>
</organism>
<proteinExistence type="predicted"/>
<comment type="caution">
    <text evidence="1">The sequence shown here is derived from an EMBL/GenBank/DDBJ whole genome shotgun (WGS) entry which is preliminary data.</text>
</comment>
<dbReference type="EMBL" id="LQYG01000001">
    <property type="protein sequence ID" value="KYC67299.1"/>
    <property type="molecule type" value="Genomic_DNA"/>
</dbReference>
<dbReference type="AlphaFoldDB" id="A0A150KCD9"/>